<evidence type="ECO:0000313" key="2">
    <source>
        <dbReference type="EMBL" id="THU80251.1"/>
    </source>
</evidence>
<feature type="transmembrane region" description="Helical" evidence="1">
    <location>
        <begin position="88"/>
        <end position="109"/>
    </location>
</feature>
<organism evidence="2 3">
    <name type="scientific">Dendrothele bispora (strain CBS 962.96)</name>
    <dbReference type="NCBI Taxonomy" id="1314807"/>
    <lineage>
        <taxon>Eukaryota</taxon>
        <taxon>Fungi</taxon>
        <taxon>Dikarya</taxon>
        <taxon>Basidiomycota</taxon>
        <taxon>Agaricomycotina</taxon>
        <taxon>Agaricomycetes</taxon>
        <taxon>Agaricomycetidae</taxon>
        <taxon>Agaricales</taxon>
        <taxon>Agaricales incertae sedis</taxon>
        <taxon>Dendrothele</taxon>
    </lineage>
</organism>
<dbReference type="EMBL" id="ML179923">
    <property type="protein sequence ID" value="THU80251.1"/>
    <property type="molecule type" value="Genomic_DNA"/>
</dbReference>
<gene>
    <name evidence="2" type="ORF">K435DRAFT_503877</name>
</gene>
<name>A0A4S8KWQ5_DENBC</name>
<keyword evidence="1" id="KW-0812">Transmembrane</keyword>
<keyword evidence="1" id="KW-1133">Transmembrane helix</keyword>
<dbReference type="Proteomes" id="UP000297245">
    <property type="component" value="Unassembled WGS sequence"/>
</dbReference>
<accession>A0A4S8KWQ5</accession>
<feature type="transmembrane region" description="Helical" evidence="1">
    <location>
        <begin position="57"/>
        <end position="76"/>
    </location>
</feature>
<sequence length="140" mass="15852">MNIEISHLETLFCDINRYFDLLVYTSTPLIQFGPLRSQLDAAYSKLVFKTLKIPQNFLAFSMASVAYVLTTTLRVIDRGSDAFPPLKSAVGIFVTLLALSNPVYMASYLPRKETALLFLAYCECKLPRVISIWHIINLLL</sequence>
<evidence type="ECO:0000256" key="1">
    <source>
        <dbReference type="SAM" id="Phobius"/>
    </source>
</evidence>
<keyword evidence="1" id="KW-0472">Membrane</keyword>
<dbReference type="AlphaFoldDB" id="A0A4S8KWQ5"/>
<dbReference type="OrthoDB" id="3266026at2759"/>
<keyword evidence="3" id="KW-1185">Reference proteome</keyword>
<proteinExistence type="predicted"/>
<evidence type="ECO:0000313" key="3">
    <source>
        <dbReference type="Proteomes" id="UP000297245"/>
    </source>
</evidence>
<reference evidence="2 3" key="1">
    <citation type="journal article" date="2019" name="Nat. Ecol. Evol.">
        <title>Megaphylogeny resolves global patterns of mushroom evolution.</title>
        <authorList>
            <person name="Varga T."/>
            <person name="Krizsan K."/>
            <person name="Foldi C."/>
            <person name="Dima B."/>
            <person name="Sanchez-Garcia M."/>
            <person name="Sanchez-Ramirez S."/>
            <person name="Szollosi G.J."/>
            <person name="Szarkandi J.G."/>
            <person name="Papp V."/>
            <person name="Albert L."/>
            <person name="Andreopoulos W."/>
            <person name="Angelini C."/>
            <person name="Antonin V."/>
            <person name="Barry K.W."/>
            <person name="Bougher N.L."/>
            <person name="Buchanan P."/>
            <person name="Buyck B."/>
            <person name="Bense V."/>
            <person name="Catcheside P."/>
            <person name="Chovatia M."/>
            <person name="Cooper J."/>
            <person name="Damon W."/>
            <person name="Desjardin D."/>
            <person name="Finy P."/>
            <person name="Geml J."/>
            <person name="Haridas S."/>
            <person name="Hughes K."/>
            <person name="Justo A."/>
            <person name="Karasinski D."/>
            <person name="Kautmanova I."/>
            <person name="Kiss B."/>
            <person name="Kocsube S."/>
            <person name="Kotiranta H."/>
            <person name="LaButti K.M."/>
            <person name="Lechner B.E."/>
            <person name="Liimatainen K."/>
            <person name="Lipzen A."/>
            <person name="Lukacs Z."/>
            <person name="Mihaltcheva S."/>
            <person name="Morgado L.N."/>
            <person name="Niskanen T."/>
            <person name="Noordeloos M.E."/>
            <person name="Ohm R.A."/>
            <person name="Ortiz-Santana B."/>
            <person name="Ovrebo C."/>
            <person name="Racz N."/>
            <person name="Riley R."/>
            <person name="Savchenko A."/>
            <person name="Shiryaev A."/>
            <person name="Soop K."/>
            <person name="Spirin V."/>
            <person name="Szebenyi C."/>
            <person name="Tomsovsky M."/>
            <person name="Tulloss R.E."/>
            <person name="Uehling J."/>
            <person name="Grigoriev I.V."/>
            <person name="Vagvolgyi C."/>
            <person name="Papp T."/>
            <person name="Martin F.M."/>
            <person name="Miettinen O."/>
            <person name="Hibbett D.S."/>
            <person name="Nagy L.G."/>
        </authorList>
    </citation>
    <scope>NUCLEOTIDE SEQUENCE [LARGE SCALE GENOMIC DNA]</scope>
    <source>
        <strain evidence="2 3">CBS 962.96</strain>
    </source>
</reference>
<protein>
    <submittedName>
        <fullName evidence="2">Uncharacterized protein</fullName>
    </submittedName>
</protein>